<organism evidence="2 3">
    <name type="scientific">Flagellimonas marinaquae</name>
    <dbReference type="NCBI Taxonomy" id="254955"/>
    <lineage>
        <taxon>Bacteria</taxon>
        <taxon>Pseudomonadati</taxon>
        <taxon>Bacteroidota</taxon>
        <taxon>Flavobacteriia</taxon>
        <taxon>Flavobacteriales</taxon>
        <taxon>Flavobacteriaceae</taxon>
        <taxon>Flagellimonas</taxon>
    </lineage>
</organism>
<dbReference type="EMBL" id="AP027268">
    <property type="protein sequence ID" value="BDW91752.1"/>
    <property type="molecule type" value="Genomic_DNA"/>
</dbReference>
<evidence type="ECO:0000313" key="3">
    <source>
        <dbReference type="Proteomes" id="UP001330184"/>
    </source>
</evidence>
<feature type="chain" id="PRO_5046529637" description="Periplasmic heavy metal sensor" evidence="1">
    <location>
        <begin position="24"/>
        <end position="155"/>
    </location>
</feature>
<feature type="signal peptide" evidence="1">
    <location>
        <begin position="1"/>
        <end position="23"/>
    </location>
</feature>
<proteinExistence type="predicted"/>
<reference evidence="2 3" key="1">
    <citation type="submission" date="2023-01" db="EMBL/GenBank/DDBJ databases">
        <title>Complete genome sequence of Muricauda aquimarina strain IFOP_LL357.</title>
        <authorList>
            <person name="Gajardo G."/>
            <person name="Ueki S."/>
            <person name="Maruyama F."/>
        </authorList>
    </citation>
    <scope>NUCLEOTIDE SEQUENCE [LARGE SCALE GENOMIC DNA]</scope>
    <source>
        <strain evidence="2 3">IFOP_LL357</strain>
    </source>
</reference>
<dbReference type="Proteomes" id="UP001330184">
    <property type="component" value="Chromosome"/>
</dbReference>
<dbReference type="RefSeq" id="WP_252080525.1">
    <property type="nucleotide sequence ID" value="NZ_AP027268.1"/>
</dbReference>
<evidence type="ECO:0008006" key="4">
    <source>
        <dbReference type="Google" id="ProtNLM"/>
    </source>
</evidence>
<keyword evidence="3" id="KW-1185">Reference proteome</keyword>
<keyword evidence="1" id="KW-0732">Signal</keyword>
<sequence>MKKLLLTSAILATLFIVMGSMHAFQKMNDVRLSSKPDADLPFGGQSSIKYNDCITDADLPTELHGHIQKLYELQLDSSISKIDASIKKFGRSMDATLKNLSTVDAHEYIHQSFEKSKHIIANKDISDLQKYYHLEIMRICYERDKSLNHNAAGML</sequence>
<name>A0AA48HCC4_9FLAO</name>
<evidence type="ECO:0000313" key="2">
    <source>
        <dbReference type="EMBL" id="BDW91752.1"/>
    </source>
</evidence>
<dbReference type="AlphaFoldDB" id="A0AA48HCC4"/>
<gene>
    <name evidence="2" type="ORF">MACH07_05840</name>
</gene>
<evidence type="ECO:0000256" key="1">
    <source>
        <dbReference type="SAM" id="SignalP"/>
    </source>
</evidence>
<accession>A0AA48HCC4</accession>
<protein>
    <recommendedName>
        <fullName evidence="4">Periplasmic heavy metal sensor</fullName>
    </recommendedName>
</protein>